<proteinExistence type="predicted"/>
<sequence>MGLKPKLPDHRMQLRPVNRDPRVGTSGQNRGQSEVVWQHTGRGNHLVEQRQGFKGFVGVRKPGDESGPGNDVCISSGVAGGGEQEEASGDVAAMGVGVEEVVEEEREVNKVGCDEVGVDFGDMSEVLGLGGGVEEVVEMGWSGNWWDFGVV</sequence>
<evidence type="ECO:0000313" key="2">
    <source>
        <dbReference type="EMBL" id="GMN23126.1"/>
    </source>
</evidence>
<keyword evidence="3" id="KW-1185">Reference proteome</keyword>
<name>A0AA88CN65_FICCA</name>
<feature type="region of interest" description="Disordered" evidence="1">
    <location>
        <begin position="57"/>
        <end position="92"/>
    </location>
</feature>
<dbReference type="Proteomes" id="UP001187192">
    <property type="component" value="Unassembled WGS sequence"/>
</dbReference>
<evidence type="ECO:0000313" key="3">
    <source>
        <dbReference type="Proteomes" id="UP001187192"/>
    </source>
</evidence>
<gene>
    <name evidence="2" type="ORF">TIFTF001_000009</name>
</gene>
<dbReference type="EMBL" id="BTGU01000001">
    <property type="protein sequence ID" value="GMN23126.1"/>
    <property type="molecule type" value="Genomic_DNA"/>
</dbReference>
<dbReference type="AlphaFoldDB" id="A0AA88CN65"/>
<accession>A0AA88CN65</accession>
<evidence type="ECO:0000256" key="1">
    <source>
        <dbReference type="SAM" id="MobiDB-lite"/>
    </source>
</evidence>
<reference evidence="2" key="1">
    <citation type="submission" date="2023-07" db="EMBL/GenBank/DDBJ databases">
        <title>draft genome sequence of fig (Ficus carica).</title>
        <authorList>
            <person name="Takahashi T."/>
            <person name="Nishimura K."/>
        </authorList>
    </citation>
    <scope>NUCLEOTIDE SEQUENCE</scope>
</reference>
<comment type="caution">
    <text evidence="2">The sequence shown here is derived from an EMBL/GenBank/DDBJ whole genome shotgun (WGS) entry which is preliminary data.</text>
</comment>
<feature type="compositionally biased region" description="Basic and acidic residues" evidence="1">
    <location>
        <begin position="1"/>
        <end position="22"/>
    </location>
</feature>
<feature type="region of interest" description="Disordered" evidence="1">
    <location>
        <begin position="1"/>
        <end position="35"/>
    </location>
</feature>
<protein>
    <submittedName>
        <fullName evidence="2">Uncharacterized protein</fullName>
    </submittedName>
</protein>
<organism evidence="2 3">
    <name type="scientific">Ficus carica</name>
    <name type="common">Common fig</name>
    <dbReference type="NCBI Taxonomy" id="3494"/>
    <lineage>
        <taxon>Eukaryota</taxon>
        <taxon>Viridiplantae</taxon>
        <taxon>Streptophyta</taxon>
        <taxon>Embryophyta</taxon>
        <taxon>Tracheophyta</taxon>
        <taxon>Spermatophyta</taxon>
        <taxon>Magnoliopsida</taxon>
        <taxon>eudicotyledons</taxon>
        <taxon>Gunneridae</taxon>
        <taxon>Pentapetalae</taxon>
        <taxon>rosids</taxon>
        <taxon>fabids</taxon>
        <taxon>Rosales</taxon>
        <taxon>Moraceae</taxon>
        <taxon>Ficeae</taxon>
        <taxon>Ficus</taxon>
    </lineage>
</organism>